<keyword evidence="5" id="KW-0472">Membrane</keyword>
<name>A0ABT4DPP8_9BACL</name>
<dbReference type="PANTHER" id="PTHR35789:SF1">
    <property type="entry name" value="SPORE GERMINATION PROTEIN B3"/>
    <property type="match status" value="1"/>
</dbReference>
<comment type="caution">
    <text evidence="10">The sequence shown here is derived from an EMBL/GenBank/DDBJ whole genome shotgun (WGS) entry which is preliminary data.</text>
</comment>
<evidence type="ECO:0000256" key="6">
    <source>
        <dbReference type="ARBA" id="ARBA00023139"/>
    </source>
</evidence>
<feature type="domain" description="Spore germination GerAC-like C-terminal" evidence="8">
    <location>
        <begin position="230"/>
        <end position="396"/>
    </location>
</feature>
<evidence type="ECO:0000256" key="1">
    <source>
        <dbReference type="ARBA" id="ARBA00004635"/>
    </source>
</evidence>
<dbReference type="InterPro" id="IPR038501">
    <property type="entry name" value="Spore_GerAC_C_sf"/>
</dbReference>
<organism evidence="10 11">
    <name type="scientific">Paenibacillus apiarius</name>
    <dbReference type="NCBI Taxonomy" id="46240"/>
    <lineage>
        <taxon>Bacteria</taxon>
        <taxon>Bacillati</taxon>
        <taxon>Bacillota</taxon>
        <taxon>Bacilli</taxon>
        <taxon>Bacillales</taxon>
        <taxon>Paenibacillaceae</taxon>
        <taxon>Paenibacillus</taxon>
    </lineage>
</organism>
<dbReference type="PANTHER" id="PTHR35789">
    <property type="entry name" value="SPORE GERMINATION PROTEIN B3"/>
    <property type="match status" value="1"/>
</dbReference>
<gene>
    <name evidence="10" type="ORF">M5X09_06425</name>
</gene>
<dbReference type="EMBL" id="JAMDLW010000007">
    <property type="protein sequence ID" value="MCY9519319.1"/>
    <property type="molecule type" value="Genomic_DNA"/>
</dbReference>
<dbReference type="Pfam" id="PF05504">
    <property type="entry name" value="Spore_GerAC"/>
    <property type="match status" value="1"/>
</dbReference>
<evidence type="ECO:0000256" key="3">
    <source>
        <dbReference type="ARBA" id="ARBA00022544"/>
    </source>
</evidence>
<evidence type="ECO:0000256" key="4">
    <source>
        <dbReference type="ARBA" id="ARBA00022729"/>
    </source>
</evidence>
<dbReference type="InterPro" id="IPR046953">
    <property type="entry name" value="Spore_GerAC-like_C"/>
</dbReference>
<comment type="subcellular location">
    <subcellularLocation>
        <location evidence="1">Membrane</location>
        <topology evidence="1">Lipid-anchor</topology>
    </subcellularLocation>
</comment>
<evidence type="ECO:0000256" key="2">
    <source>
        <dbReference type="ARBA" id="ARBA00007886"/>
    </source>
</evidence>
<dbReference type="Pfam" id="PF25198">
    <property type="entry name" value="Spore_GerAC_N"/>
    <property type="match status" value="1"/>
</dbReference>
<keyword evidence="4" id="KW-0732">Signal</keyword>
<keyword evidence="3" id="KW-0309">Germination</keyword>
<evidence type="ECO:0000259" key="9">
    <source>
        <dbReference type="Pfam" id="PF25198"/>
    </source>
</evidence>
<dbReference type="NCBIfam" id="TIGR02887">
    <property type="entry name" value="spore_ger_x_C"/>
    <property type="match status" value="1"/>
</dbReference>
<dbReference type="PROSITE" id="PS51257">
    <property type="entry name" value="PROKAR_LIPOPROTEIN"/>
    <property type="match status" value="1"/>
</dbReference>
<dbReference type="RefSeq" id="WP_254912056.1">
    <property type="nucleotide sequence ID" value="NZ_JAMDLV010000034.1"/>
</dbReference>
<evidence type="ECO:0000313" key="11">
    <source>
        <dbReference type="Proteomes" id="UP001207626"/>
    </source>
</evidence>
<protein>
    <submittedName>
        <fullName evidence="10">Ger(X)C family spore germination protein</fullName>
    </submittedName>
</protein>
<dbReference type="Proteomes" id="UP001207626">
    <property type="component" value="Unassembled WGS sequence"/>
</dbReference>
<proteinExistence type="inferred from homology"/>
<comment type="similarity">
    <text evidence="2">Belongs to the GerABKC lipoprotein family.</text>
</comment>
<accession>A0ABT4DPP8</accession>
<dbReference type="Gene3D" id="3.30.300.210">
    <property type="entry name" value="Nutrient germinant receptor protein C, domain 3"/>
    <property type="match status" value="1"/>
</dbReference>
<keyword evidence="7" id="KW-0449">Lipoprotein</keyword>
<evidence type="ECO:0000256" key="7">
    <source>
        <dbReference type="ARBA" id="ARBA00023288"/>
    </source>
</evidence>
<evidence type="ECO:0000259" key="8">
    <source>
        <dbReference type="Pfam" id="PF05504"/>
    </source>
</evidence>
<dbReference type="InterPro" id="IPR008844">
    <property type="entry name" value="Spore_GerAC-like"/>
</dbReference>
<evidence type="ECO:0000256" key="5">
    <source>
        <dbReference type="ARBA" id="ARBA00023136"/>
    </source>
</evidence>
<dbReference type="InterPro" id="IPR057336">
    <property type="entry name" value="GerAC_N"/>
</dbReference>
<feature type="domain" description="Spore germination protein N-terminal" evidence="9">
    <location>
        <begin position="29"/>
        <end position="217"/>
    </location>
</feature>
<reference evidence="10 11" key="1">
    <citation type="submission" date="2022-05" db="EMBL/GenBank/DDBJ databases">
        <title>Genome Sequencing of Bee-Associated Microbes.</title>
        <authorList>
            <person name="Dunlap C."/>
        </authorList>
    </citation>
    <scope>NUCLEOTIDE SEQUENCE [LARGE SCALE GENOMIC DNA]</scope>
    <source>
        <strain evidence="10 11">NRRL NRS-1438</strain>
    </source>
</reference>
<keyword evidence="6" id="KW-0564">Palmitate</keyword>
<keyword evidence="11" id="KW-1185">Reference proteome</keyword>
<evidence type="ECO:0000313" key="10">
    <source>
        <dbReference type="EMBL" id="MCY9519319.1"/>
    </source>
</evidence>
<sequence>MNRKWYRVKTPLIWGVIAMLILLTGCWSRREIEDLGMTIGAAVDIGEETKVEQELEQKGGDYSKKNVLTLTYQVVEPGQSSGTGKGGTKNKKGYRNITVTGDSLYESTRELSLIRARPIFGRHYKVIVISDQIARTISLHRLLDFFMREQEFRPSCLVLISKGEASKTLEQKDKTEFPSMRLLGITDNQYRSSRLLPQMTLTKVLPEINAKSSFLLQNVITAEGDVKVAGAAVIYGKTGKLIGFLDEEDIESTNWIKGTAEGGVVKAYDSRTGKVIVYEITSLKSKIRPHVNGSRISFDVQIESDGRIGEEWTSGNDFDNRIIRQVEADTVKMVKQRIDEMLHKVQKEYRADVIGLGEQVRIHYPRTWEKIKGEWDDIFADASIRYNVNVTVKEFGTTSIKIQ</sequence>